<dbReference type="PANTHER" id="PTHR40624:SF1">
    <property type="entry name" value="BIOSYNTHESIS MONOOXYGENASE, PUTATIVE (AFU_ORTHOLOGUE AFUA_1G12025)-RELATED"/>
    <property type="match status" value="1"/>
</dbReference>
<dbReference type="PANTHER" id="PTHR40624">
    <property type="entry name" value="BIOSYNTHESIS MONOOXYGENASE, PUTATIVE (AFU_ORTHOLOGUE AFUA_1G12025)-RELATED"/>
    <property type="match status" value="1"/>
</dbReference>
<keyword evidence="3" id="KW-1185">Reference proteome</keyword>
<dbReference type="EMBL" id="JBFTWV010000121">
    <property type="protein sequence ID" value="KAL2786291.1"/>
    <property type="molecule type" value="Genomic_DNA"/>
</dbReference>
<name>A0ABR4FSQ5_9EURO</name>
<comment type="caution">
    <text evidence="2">The sequence shown here is derived from an EMBL/GenBank/DDBJ whole genome shotgun (WGS) entry which is preliminary data.</text>
</comment>
<sequence length="112" mass="13013">MSVSFDLSRINCVAILTPAPGKKERTQQLLSEVLVANVEKNEPDTLLYQFWWIEDRNEFLFIESYKTIENLTAHMQTSYFKQCIEAIETENLLAKPMELKLLKEPIAGFNRS</sequence>
<dbReference type="InterPro" id="IPR007138">
    <property type="entry name" value="ABM_dom"/>
</dbReference>
<protein>
    <recommendedName>
        <fullName evidence="1">ABM domain-containing protein</fullName>
    </recommendedName>
</protein>
<organism evidence="2 3">
    <name type="scientific">Aspergillus keveii</name>
    <dbReference type="NCBI Taxonomy" id="714993"/>
    <lineage>
        <taxon>Eukaryota</taxon>
        <taxon>Fungi</taxon>
        <taxon>Dikarya</taxon>
        <taxon>Ascomycota</taxon>
        <taxon>Pezizomycotina</taxon>
        <taxon>Eurotiomycetes</taxon>
        <taxon>Eurotiomycetidae</taxon>
        <taxon>Eurotiales</taxon>
        <taxon>Aspergillaceae</taxon>
        <taxon>Aspergillus</taxon>
        <taxon>Aspergillus subgen. Nidulantes</taxon>
    </lineage>
</organism>
<evidence type="ECO:0000313" key="3">
    <source>
        <dbReference type="Proteomes" id="UP001610563"/>
    </source>
</evidence>
<evidence type="ECO:0000313" key="2">
    <source>
        <dbReference type="EMBL" id="KAL2786291.1"/>
    </source>
</evidence>
<dbReference type="SUPFAM" id="SSF54909">
    <property type="entry name" value="Dimeric alpha+beta barrel"/>
    <property type="match status" value="1"/>
</dbReference>
<proteinExistence type="predicted"/>
<accession>A0ABR4FSQ5</accession>
<evidence type="ECO:0000259" key="1">
    <source>
        <dbReference type="PROSITE" id="PS51725"/>
    </source>
</evidence>
<dbReference type="Gene3D" id="3.30.70.100">
    <property type="match status" value="1"/>
</dbReference>
<feature type="domain" description="ABM" evidence="1">
    <location>
        <begin position="10"/>
        <end position="101"/>
    </location>
</feature>
<dbReference type="Pfam" id="PF03992">
    <property type="entry name" value="ABM"/>
    <property type="match status" value="1"/>
</dbReference>
<reference evidence="2 3" key="1">
    <citation type="submission" date="2024-07" db="EMBL/GenBank/DDBJ databases">
        <title>Section-level genome sequencing and comparative genomics of Aspergillus sections Usti and Cavernicolus.</title>
        <authorList>
            <consortium name="Lawrence Berkeley National Laboratory"/>
            <person name="Nybo J.L."/>
            <person name="Vesth T.C."/>
            <person name="Theobald S."/>
            <person name="Frisvad J.C."/>
            <person name="Larsen T.O."/>
            <person name="Kjaerboelling I."/>
            <person name="Rothschild-Mancinelli K."/>
            <person name="Lyhne E.K."/>
            <person name="Kogle M.E."/>
            <person name="Barry K."/>
            <person name="Clum A."/>
            <person name="Na H."/>
            <person name="Ledsgaard L."/>
            <person name="Lin J."/>
            <person name="Lipzen A."/>
            <person name="Kuo A."/>
            <person name="Riley R."/>
            <person name="Mondo S."/>
            <person name="Labutti K."/>
            <person name="Haridas S."/>
            <person name="Pangalinan J."/>
            <person name="Salamov A.A."/>
            <person name="Simmons B.A."/>
            <person name="Magnuson J.K."/>
            <person name="Chen J."/>
            <person name="Drula E."/>
            <person name="Henrissat B."/>
            <person name="Wiebenga A."/>
            <person name="Lubbers R.J."/>
            <person name="Gomes A.C."/>
            <person name="Makela M.R."/>
            <person name="Stajich J."/>
            <person name="Grigoriev I.V."/>
            <person name="Mortensen U.H."/>
            <person name="De Vries R.P."/>
            <person name="Baker S.E."/>
            <person name="Andersen M.R."/>
        </authorList>
    </citation>
    <scope>NUCLEOTIDE SEQUENCE [LARGE SCALE GENOMIC DNA]</scope>
    <source>
        <strain evidence="2 3">CBS 209.92</strain>
    </source>
</reference>
<dbReference type="InterPro" id="IPR011008">
    <property type="entry name" value="Dimeric_a/b-barrel"/>
</dbReference>
<dbReference type="PROSITE" id="PS51725">
    <property type="entry name" value="ABM"/>
    <property type="match status" value="1"/>
</dbReference>
<dbReference type="Proteomes" id="UP001610563">
    <property type="component" value="Unassembled WGS sequence"/>
</dbReference>
<gene>
    <name evidence="2" type="ORF">BJX66DRAFT_313018</name>
</gene>